<dbReference type="SMART" id="SM01012">
    <property type="entry name" value="ANTAR"/>
    <property type="match status" value="1"/>
</dbReference>
<evidence type="ECO:0000256" key="1">
    <source>
        <dbReference type="ARBA" id="ARBA00022679"/>
    </source>
</evidence>
<dbReference type="PROSITE" id="PS50921">
    <property type="entry name" value="ANTAR"/>
    <property type="match status" value="1"/>
</dbReference>
<dbReference type="Pfam" id="PF03861">
    <property type="entry name" value="ANTAR"/>
    <property type="match status" value="1"/>
</dbReference>
<keyword evidence="4" id="KW-0804">Transcription</keyword>
<dbReference type="Proteomes" id="UP001206924">
    <property type="component" value="Unassembled WGS sequence"/>
</dbReference>
<evidence type="ECO:0000256" key="4">
    <source>
        <dbReference type="ARBA" id="ARBA00023163"/>
    </source>
</evidence>
<name>A0ABT1NU34_9MICC</name>
<reference evidence="7 8" key="1">
    <citation type="submission" date="2022-07" db="EMBL/GenBank/DDBJ databases">
        <title>Novel species in genus Arthrobacter.</title>
        <authorList>
            <person name="Liu Y."/>
        </authorList>
    </citation>
    <scope>NUCLEOTIDE SEQUENCE [LARGE SCALE GENOMIC DNA]</scope>
    <source>
        <strain evidence="8">zg-Y859</strain>
    </source>
</reference>
<evidence type="ECO:0000313" key="7">
    <source>
        <dbReference type="EMBL" id="MCQ1951244.1"/>
    </source>
</evidence>
<dbReference type="InterPro" id="IPR029016">
    <property type="entry name" value="GAF-like_dom_sf"/>
</dbReference>
<dbReference type="EMBL" id="JANFLP010000016">
    <property type="protein sequence ID" value="MCQ1951244.1"/>
    <property type="molecule type" value="Genomic_DNA"/>
</dbReference>
<proteinExistence type="predicted"/>
<evidence type="ECO:0000313" key="8">
    <source>
        <dbReference type="Proteomes" id="UP001206924"/>
    </source>
</evidence>
<organism evidence="7 8">
    <name type="scientific">Arthrobacter jinronghuae</name>
    <dbReference type="NCBI Taxonomy" id="2964609"/>
    <lineage>
        <taxon>Bacteria</taxon>
        <taxon>Bacillati</taxon>
        <taxon>Actinomycetota</taxon>
        <taxon>Actinomycetes</taxon>
        <taxon>Micrococcales</taxon>
        <taxon>Micrococcaceae</taxon>
        <taxon>Arthrobacter</taxon>
    </lineage>
</organism>
<evidence type="ECO:0000256" key="5">
    <source>
        <dbReference type="SAM" id="MobiDB-lite"/>
    </source>
</evidence>
<dbReference type="RefSeq" id="WP_255798793.1">
    <property type="nucleotide sequence ID" value="NZ_CP104263.1"/>
</dbReference>
<keyword evidence="2" id="KW-0418">Kinase</keyword>
<dbReference type="Gene3D" id="1.10.10.10">
    <property type="entry name" value="Winged helix-like DNA-binding domain superfamily/Winged helix DNA-binding domain"/>
    <property type="match status" value="1"/>
</dbReference>
<feature type="region of interest" description="Disordered" evidence="5">
    <location>
        <begin position="1"/>
        <end position="26"/>
    </location>
</feature>
<dbReference type="Gene3D" id="3.30.450.40">
    <property type="match status" value="1"/>
</dbReference>
<keyword evidence="8" id="KW-1185">Reference proteome</keyword>
<dbReference type="InterPro" id="IPR011006">
    <property type="entry name" value="CheY-like_superfamily"/>
</dbReference>
<gene>
    <name evidence="7" type="ORF">NNX28_15095</name>
</gene>
<dbReference type="InterPro" id="IPR003018">
    <property type="entry name" value="GAF"/>
</dbReference>
<keyword evidence="3" id="KW-0805">Transcription regulation</keyword>
<accession>A0ABT1NU34</accession>
<evidence type="ECO:0000259" key="6">
    <source>
        <dbReference type="PROSITE" id="PS50921"/>
    </source>
</evidence>
<comment type="caution">
    <text evidence="7">The sequence shown here is derived from an EMBL/GenBank/DDBJ whole genome shotgun (WGS) entry which is preliminary data.</text>
</comment>
<evidence type="ECO:0000256" key="2">
    <source>
        <dbReference type="ARBA" id="ARBA00022777"/>
    </source>
</evidence>
<sequence length="271" mass="29491">MIGTGATAQDAIAPFEAPTGRSAEDRKSTADDLDLFLVERLQDLTLSSVTVQEFLHELATLTAKAFSIPTSPVECAMTITRDHKPVRAAFSGAPSGSLDDLQYNFTEGPCITAIQERAVVHIPDLRREKRWEQYVALAEQAGMRSVLVLPLDLETDGVATLSLYSTRPEHFDSATVEQIQDYARRITKPVQLAARLAAGGEHSADLRAAMDSRTVIDLAVGIVMAQNRCSQDEAFNILVSASGSRNIKLRQIAERVVGSVTPAEAQTHFKQ</sequence>
<protein>
    <submittedName>
        <fullName evidence="7">GAF and ANTAR domain-containing protein</fullName>
    </submittedName>
</protein>
<dbReference type="Pfam" id="PF13185">
    <property type="entry name" value="GAF_2"/>
    <property type="match status" value="1"/>
</dbReference>
<dbReference type="InterPro" id="IPR036388">
    <property type="entry name" value="WH-like_DNA-bd_sf"/>
</dbReference>
<keyword evidence="1" id="KW-0808">Transferase</keyword>
<dbReference type="InterPro" id="IPR005561">
    <property type="entry name" value="ANTAR"/>
</dbReference>
<dbReference type="SUPFAM" id="SSF52172">
    <property type="entry name" value="CheY-like"/>
    <property type="match status" value="1"/>
</dbReference>
<evidence type="ECO:0000256" key="3">
    <source>
        <dbReference type="ARBA" id="ARBA00023015"/>
    </source>
</evidence>
<dbReference type="SUPFAM" id="SSF55781">
    <property type="entry name" value="GAF domain-like"/>
    <property type="match status" value="1"/>
</dbReference>
<feature type="domain" description="ANTAR" evidence="6">
    <location>
        <begin position="196"/>
        <end position="257"/>
    </location>
</feature>